<name>X1HVB2_9ZZZZ</name>
<organism evidence="1">
    <name type="scientific">marine sediment metagenome</name>
    <dbReference type="NCBI Taxonomy" id="412755"/>
    <lineage>
        <taxon>unclassified sequences</taxon>
        <taxon>metagenomes</taxon>
        <taxon>ecological metagenomes</taxon>
    </lineage>
</organism>
<comment type="caution">
    <text evidence="1">The sequence shown here is derived from an EMBL/GenBank/DDBJ whole genome shotgun (WGS) entry which is preliminary data.</text>
</comment>
<dbReference type="AlphaFoldDB" id="X1HVB2"/>
<proteinExistence type="predicted"/>
<protein>
    <submittedName>
        <fullName evidence="1">Uncharacterized protein</fullName>
    </submittedName>
</protein>
<dbReference type="EMBL" id="BARU01031323">
    <property type="protein sequence ID" value="GAH73412.1"/>
    <property type="molecule type" value="Genomic_DNA"/>
</dbReference>
<sequence length="34" mass="3706">MSEPASEDDKGIHRFLDATCEHKASDLHLKVGAP</sequence>
<feature type="non-terminal residue" evidence="1">
    <location>
        <position position="34"/>
    </location>
</feature>
<evidence type="ECO:0000313" key="1">
    <source>
        <dbReference type="EMBL" id="GAH73412.1"/>
    </source>
</evidence>
<gene>
    <name evidence="1" type="ORF">S03H2_49567</name>
</gene>
<reference evidence="1" key="1">
    <citation type="journal article" date="2014" name="Front. Microbiol.">
        <title>High frequency of phylogenetically diverse reductive dehalogenase-homologous genes in deep subseafloor sedimentary metagenomes.</title>
        <authorList>
            <person name="Kawai M."/>
            <person name="Futagami T."/>
            <person name="Toyoda A."/>
            <person name="Takaki Y."/>
            <person name="Nishi S."/>
            <person name="Hori S."/>
            <person name="Arai W."/>
            <person name="Tsubouchi T."/>
            <person name="Morono Y."/>
            <person name="Uchiyama I."/>
            <person name="Ito T."/>
            <person name="Fujiyama A."/>
            <person name="Inagaki F."/>
            <person name="Takami H."/>
        </authorList>
    </citation>
    <scope>NUCLEOTIDE SEQUENCE</scope>
    <source>
        <strain evidence="1">Expedition CK06-06</strain>
    </source>
</reference>
<accession>X1HVB2</accession>